<evidence type="ECO:0000313" key="2">
    <source>
        <dbReference type="EMBL" id="EMR70593.1"/>
    </source>
</evidence>
<dbReference type="EMBL" id="KB705830">
    <property type="protein sequence ID" value="EMR70593.1"/>
    <property type="molecule type" value="Genomic_DNA"/>
</dbReference>
<dbReference type="Gene3D" id="2.120.10.70">
    <property type="entry name" value="Fucose-specific lectin"/>
    <property type="match status" value="1"/>
</dbReference>
<dbReference type="Proteomes" id="UP000012174">
    <property type="component" value="Unassembled WGS sequence"/>
</dbReference>
<reference evidence="3" key="1">
    <citation type="journal article" date="2013" name="Genome Announc.">
        <title>Draft genome sequence of the grapevine dieback fungus Eutypa lata UCR-EL1.</title>
        <authorList>
            <person name="Blanco-Ulate B."/>
            <person name="Rolshausen P.E."/>
            <person name="Cantu D."/>
        </authorList>
    </citation>
    <scope>NUCLEOTIDE SEQUENCE [LARGE SCALE GENOMIC DNA]</scope>
    <source>
        <strain evidence="3">UCR-EL1</strain>
    </source>
</reference>
<proteinExistence type="inferred from homology"/>
<evidence type="ECO:0000313" key="3">
    <source>
        <dbReference type="Proteomes" id="UP000012174"/>
    </source>
</evidence>
<dbReference type="AlphaFoldDB" id="M7T184"/>
<dbReference type="HOGENOM" id="CLU_1503435_0_0_1"/>
<dbReference type="eggNOG" id="ENOG502RJ2S">
    <property type="taxonomic scope" value="Eukaryota"/>
</dbReference>
<dbReference type="InterPro" id="IPR012475">
    <property type="entry name" value="Fungal_lectin"/>
</dbReference>
<dbReference type="InterPro" id="IPR036322">
    <property type="entry name" value="WD40_repeat_dom_sf"/>
</dbReference>
<gene>
    <name evidence="2" type="ORF">UCREL1_2371</name>
</gene>
<organism evidence="2 3">
    <name type="scientific">Eutypa lata (strain UCR-EL1)</name>
    <name type="common">Grapevine dieback disease fungus</name>
    <name type="synonym">Eutypa armeniacae</name>
    <dbReference type="NCBI Taxonomy" id="1287681"/>
    <lineage>
        <taxon>Eukaryota</taxon>
        <taxon>Fungi</taxon>
        <taxon>Dikarya</taxon>
        <taxon>Ascomycota</taxon>
        <taxon>Pezizomycotina</taxon>
        <taxon>Sordariomycetes</taxon>
        <taxon>Xylariomycetidae</taxon>
        <taxon>Xylariales</taxon>
        <taxon>Diatrypaceae</taxon>
        <taxon>Eutypa</taxon>
    </lineage>
</organism>
<name>M7T184_EUTLA</name>
<sequence>MPANTQTPPSDVVAVQSHGRSYLFYVSPRNVISYLRSPPNGIESASAPPYEKKILGTDGQSFEVSPDCRQVAAISWDDQIRVYYADTDRNLKEVCKGGEGGWTTGDCGRDENWKLAVGSSISASVQRTASDLVLKVYAVRDGNANDNGMPQTSCFYIHLDKDFTGTWAPRNITKGIPSY</sequence>
<evidence type="ECO:0000256" key="1">
    <source>
        <dbReference type="ARBA" id="ARBA00009042"/>
    </source>
</evidence>
<keyword evidence="3" id="KW-1185">Reference proteome</keyword>
<dbReference type="KEGG" id="ela:UCREL1_2371"/>
<protein>
    <submittedName>
        <fullName evidence="2">Uncharacterized protein</fullName>
    </submittedName>
</protein>
<dbReference type="SUPFAM" id="SSF50978">
    <property type="entry name" value="WD40 repeat-like"/>
    <property type="match status" value="1"/>
</dbReference>
<comment type="similarity">
    <text evidence="1">Belongs to the fungal fucose-specific lectin family.</text>
</comment>
<dbReference type="Pfam" id="PF07938">
    <property type="entry name" value="Fungal_lectin"/>
    <property type="match status" value="1"/>
</dbReference>
<accession>M7T184</accession>
<dbReference type="OrthoDB" id="4652505at2759"/>